<proteinExistence type="predicted"/>
<organism evidence="1 2">
    <name type="scientific">Reticulomyxa filosa</name>
    <dbReference type="NCBI Taxonomy" id="46433"/>
    <lineage>
        <taxon>Eukaryota</taxon>
        <taxon>Sar</taxon>
        <taxon>Rhizaria</taxon>
        <taxon>Retaria</taxon>
        <taxon>Foraminifera</taxon>
        <taxon>Monothalamids</taxon>
        <taxon>Reticulomyxidae</taxon>
        <taxon>Reticulomyxa</taxon>
    </lineage>
</organism>
<evidence type="ECO:0000313" key="1">
    <source>
        <dbReference type="EMBL" id="ETO23434.1"/>
    </source>
</evidence>
<dbReference type="AlphaFoldDB" id="X6NCF4"/>
<evidence type="ECO:0000313" key="2">
    <source>
        <dbReference type="Proteomes" id="UP000023152"/>
    </source>
</evidence>
<comment type="caution">
    <text evidence="1">The sequence shown here is derived from an EMBL/GenBank/DDBJ whole genome shotgun (WGS) entry which is preliminary data.</text>
</comment>
<keyword evidence="2" id="KW-1185">Reference proteome</keyword>
<accession>X6NCF4</accession>
<dbReference type="EMBL" id="ASPP01009942">
    <property type="protein sequence ID" value="ETO23434.1"/>
    <property type="molecule type" value="Genomic_DNA"/>
</dbReference>
<dbReference type="Proteomes" id="UP000023152">
    <property type="component" value="Unassembled WGS sequence"/>
</dbReference>
<sequence length="470" mass="54306">MKELEMIANISIRPQFIFHNKLTSLRLLNLQGIDCPQLLAGDIPTLEELRLENCHVDICSWFRDKDSSSTGKFSQLRVFKFSRSTFWCSQFQSIHEQYSRLDMQFRDKDDESKTLVDFFVTTLRQRMSEIKATSVDINYEANLFDQQNETIAMGMDFTAAMLILFFISSECKHLRFQGHVGDLSTSFARPSLPCLESVKAKVRTANCLFLRDVLARCTRSRIVQRFCCCCSDGSTLPSPLFVSHAVHVCTRPTLHYMLDEVEWTILRRTNTIDKIAKLLRLLEWNDTVNFTTNHPKSVIGIDSLKFNLDDLQLLSPLFKGLSNAWRRFSSFHKHPFSQSLAITNSSSSSSVADCSLINKIVLCIKTKPTVNPFGPINHRFSNQTEFRQALHSLEHLCHLIKVDMMLKSFHVIMDRKVFGYTPGNAWDGFSPFAPYHSDICNKSFKNFKEIFQHFNFRIREDICGERIFVH</sequence>
<reference evidence="1 2" key="1">
    <citation type="journal article" date="2013" name="Curr. Biol.">
        <title>The Genome of the Foraminiferan Reticulomyxa filosa.</title>
        <authorList>
            <person name="Glockner G."/>
            <person name="Hulsmann N."/>
            <person name="Schleicher M."/>
            <person name="Noegel A.A."/>
            <person name="Eichinger L."/>
            <person name="Gallinger C."/>
            <person name="Pawlowski J."/>
            <person name="Sierra R."/>
            <person name="Euteneuer U."/>
            <person name="Pillet L."/>
            <person name="Moustafa A."/>
            <person name="Platzer M."/>
            <person name="Groth M."/>
            <person name="Szafranski K."/>
            <person name="Schliwa M."/>
        </authorList>
    </citation>
    <scope>NUCLEOTIDE SEQUENCE [LARGE SCALE GENOMIC DNA]</scope>
</reference>
<protein>
    <submittedName>
        <fullName evidence="1">Uncharacterized protein</fullName>
    </submittedName>
</protein>
<gene>
    <name evidence="1" type="ORF">RFI_13749</name>
</gene>
<name>X6NCF4_RETFI</name>